<comment type="caution">
    <text evidence="2">The sequence shown here is derived from an EMBL/GenBank/DDBJ whole genome shotgun (WGS) entry which is preliminary data.</text>
</comment>
<feature type="signal peptide" evidence="1">
    <location>
        <begin position="1"/>
        <end position="24"/>
    </location>
</feature>
<evidence type="ECO:0000313" key="2">
    <source>
        <dbReference type="EMBL" id="MBM7691068.1"/>
    </source>
</evidence>
<sequence>MKKLGAILLSFSLLLSLFPHLTMAAKQSDFEQKLDEYLKKVSGIRGFDVTREDIQVSLAAYDESLADYESVNELSQSLGTVIRKDLSNIKSIYEEHDLDEAGLVNLLQENGEVLNDYVFVYDLTDAIYTYMEGEFVQDPNFEQDLEGYLAKISATRGFQVTREDLENYLETFEDSLDTFESVAELSEYMGDVIKSNLSNLDYFNEYYDLDKTSLLSLLKENGKDINNYVFMDQLEEDIWTFTEGELPEMDEEIAEDILPIFEEELGLTEQELENIEKHLTTLEDVLSDPVTMDRLDELAEKMMAFEDFEVATEISPNEIAEMTAIYNEFLSIFQLKADYSLVKNGTETSLSILDLINMKELIDAKLKITLYTTGGDLLADLLISGDMVDSDTIIDAGEQVEESVEDVKQTVSNGGAASKVEKPKHLQKETFKKHESIQTVKGAKLPKTASDYIPNALLGLALAFAGFMMYRKVRTS</sequence>
<dbReference type="RefSeq" id="WP_204538002.1">
    <property type="nucleotide sequence ID" value="NZ_JAFBFI010000002.1"/>
</dbReference>
<dbReference type="InterPro" id="IPR030832">
    <property type="entry name" value="Acidic_LPXTA"/>
</dbReference>
<organism evidence="2 3">
    <name type="scientific">Peribacillus deserti</name>
    <dbReference type="NCBI Taxonomy" id="673318"/>
    <lineage>
        <taxon>Bacteria</taxon>
        <taxon>Bacillati</taxon>
        <taxon>Bacillota</taxon>
        <taxon>Bacilli</taxon>
        <taxon>Bacillales</taxon>
        <taxon>Bacillaceae</taxon>
        <taxon>Peribacillus</taxon>
    </lineage>
</organism>
<gene>
    <name evidence="2" type="ORF">JOC77_000473</name>
</gene>
<accession>A0ABS2QD40</accession>
<evidence type="ECO:0000256" key="1">
    <source>
        <dbReference type="SAM" id="SignalP"/>
    </source>
</evidence>
<protein>
    <submittedName>
        <fullName evidence="2">Processed acidic surface protein</fullName>
    </submittedName>
</protein>
<dbReference type="Proteomes" id="UP000823486">
    <property type="component" value="Unassembled WGS sequence"/>
</dbReference>
<reference evidence="2 3" key="1">
    <citation type="submission" date="2021-01" db="EMBL/GenBank/DDBJ databases">
        <title>Genomic Encyclopedia of Type Strains, Phase IV (KMG-IV): sequencing the most valuable type-strain genomes for metagenomic binning, comparative biology and taxonomic classification.</title>
        <authorList>
            <person name="Goeker M."/>
        </authorList>
    </citation>
    <scope>NUCLEOTIDE SEQUENCE [LARGE SCALE GENOMIC DNA]</scope>
    <source>
        <strain evidence="2 3">DSM 105482</strain>
    </source>
</reference>
<dbReference type="NCBIfam" id="TIGR04383">
    <property type="entry name" value="acidic_w_LPXTA"/>
    <property type="match status" value="2"/>
</dbReference>
<dbReference type="EMBL" id="JAFBFI010000002">
    <property type="protein sequence ID" value="MBM7691068.1"/>
    <property type="molecule type" value="Genomic_DNA"/>
</dbReference>
<proteinExistence type="predicted"/>
<feature type="chain" id="PRO_5045323213" evidence="1">
    <location>
        <begin position="25"/>
        <end position="476"/>
    </location>
</feature>
<keyword evidence="3" id="KW-1185">Reference proteome</keyword>
<name>A0ABS2QD40_9BACI</name>
<keyword evidence="1" id="KW-0732">Signal</keyword>
<evidence type="ECO:0000313" key="3">
    <source>
        <dbReference type="Proteomes" id="UP000823486"/>
    </source>
</evidence>